<dbReference type="InterPro" id="IPR002155">
    <property type="entry name" value="Thiolase"/>
</dbReference>
<dbReference type="EC" id="2.3.1.16" evidence="4"/>
<reference evidence="8 9" key="1">
    <citation type="journal article" date="2020" name="Int. J. Syst. Evol. Microbiol.">
        <title>Novel acetic acid bacteria from cider fermentations: Acetobacter conturbans sp. nov. and Acetobacter fallax sp. nov.</title>
        <authorList>
            <person name="Sombolestani A.S."/>
            <person name="Cleenwerck I."/>
            <person name="Cnockaert M."/>
            <person name="Borremans W."/>
            <person name="Wieme A.D."/>
            <person name="De Vuyst L."/>
            <person name="Vandamme P."/>
        </authorList>
    </citation>
    <scope>NUCLEOTIDE SEQUENCE [LARGE SCALE GENOMIC DNA]</scope>
    <source>
        <strain evidence="8 9">LMG 30640</strain>
    </source>
</reference>
<dbReference type="SUPFAM" id="SSF53901">
    <property type="entry name" value="Thiolase-like"/>
    <property type="match status" value="2"/>
</dbReference>
<dbReference type="EMBL" id="WOTB01000031">
    <property type="protein sequence ID" value="NHN86305.1"/>
    <property type="molecule type" value="Genomic_DNA"/>
</dbReference>
<dbReference type="PROSITE" id="PS00737">
    <property type="entry name" value="THIOLASE_2"/>
    <property type="match status" value="1"/>
</dbReference>
<keyword evidence="3 5" id="KW-0012">Acyltransferase</keyword>
<organism evidence="8 9">
    <name type="scientific">Acetobacter musti</name>
    <dbReference type="NCBI Taxonomy" id="864732"/>
    <lineage>
        <taxon>Bacteria</taxon>
        <taxon>Pseudomonadati</taxon>
        <taxon>Pseudomonadota</taxon>
        <taxon>Alphaproteobacteria</taxon>
        <taxon>Acetobacterales</taxon>
        <taxon>Acetobacteraceae</taxon>
        <taxon>Acetobacter</taxon>
    </lineage>
</organism>
<dbReference type="InterPro" id="IPR020616">
    <property type="entry name" value="Thiolase_N"/>
</dbReference>
<dbReference type="InterPro" id="IPR020613">
    <property type="entry name" value="Thiolase_CS"/>
</dbReference>
<accession>A0ABX0JUY9</accession>
<evidence type="ECO:0000256" key="5">
    <source>
        <dbReference type="RuleBase" id="RU003557"/>
    </source>
</evidence>
<dbReference type="InterPro" id="IPR050215">
    <property type="entry name" value="Thiolase-like_sf_Thiolase"/>
</dbReference>
<evidence type="ECO:0000256" key="3">
    <source>
        <dbReference type="ARBA" id="ARBA00023315"/>
    </source>
</evidence>
<evidence type="ECO:0000313" key="9">
    <source>
        <dbReference type="Proteomes" id="UP000635278"/>
    </source>
</evidence>
<evidence type="ECO:0000259" key="6">
    <source>
        <dbReference type="Pfam" id="PF00108"/>
    </source>
</evidence>
<dbReference type="CDD" id="cd00751">
    <property type="entry name" value="thiolase"/>
    <property type="match status" value="1"/>
</dbReference>
<dbReference type="InterPro" id="IPR020617">
    <property type="entry name" value="Thiolase_C"/>
</dbReference>
<sequence length="243" mass="26153">MFSQPETGENVAERFQIFREDQDRFALMSQQKAARAQAEGYFAREITPIIVRTRKSETEVRVDEHPRPETTFEDLSRLKTPFRRQDGTVMAGNASGVNDGAAALLMASEDGVRRHGLVPRARVVAMAAAGVEPLVMGTGPVPAAERLLDKTGLTLDDMDLIELNEAFASQSLAVLRKLGLKDDCERVNPHGGGIALGHPLGMSGARLALTAVNGLEVIDGRRALVTMCIGVGQGIAAVIERIP</sequence>
<proteinExistence type="inferred from homology"/>
<dbReference type="Pfam" id="PF00108">
    <property type="entry name" value="Thiolase_N"/>
    <property type="match status" value="1"/>
</dbReference>
<dbReference type="InterPro" id="IPR016039">
    <property type="entry name" value="Thiolase-like"/>
</dbReference>
<dbReference type="GO" id="GO:0003988">
    <property type="term" value="F:acetyl-CoA C-acyltransferase activity"/>
    <property type="evidence" value="ECO:0007669"/>
    <property type="project" value="UniProtKB-EC"/>
</dbReference>
<keyword evidence="2 5" id="KW-0808">Transferase</keyword>
<evidence type="ECO:0000256" key="1">
    <source>
        <dbReference type="ARBA" id="ARBA00010982"/>
    </source>
</evidence>
<evidence type="ECO:0000256" key="2">
    <source>
        <dbReference type="ARBA" id="ARBA00022679"/>
    </source>
</evidence>
<feature type="domain" description="Thiolase N-terminal" evidence="6">
    <location>
        <begin position="7"/>
        <end position="110"/>
    </location>
</feature>
<dbReference type="Pfam" id="PF02803">
    <property type="entry name" value="Thiolase_C"/>
    <property type="match status" value="1"/>
</dbReference>
<dbReference type="Gene3D" id="3.40.47.10">
    <property type="match status" value="2"/>
</dbReference>
<protein>
    <recommendedName>
        <fullName evidence="4">acetyl-CoA C-acyltransferase</fullName>
        <ecNumber evidence="4">2.3.1.16</ecNumber>
    </recommendedName>
</protein>
<dbReference type="NCBIfam" id="TIGR01930">
    <property type="entry name" value="AcCoA-C-Actrans"/>
    <property type="match status" value="1"/>
</dbReference>
<gene>
    <name evidence="8" type="ORF">GOB93_16915</name>
</gene>
<feature type="domain" description="Thiolase C-terminal" evidence="7">
    <location>
        <begin position="119"/>
        <end position="241"/>
    </location>
</feature>
<dbReference type="PANTHER" id="PTHR43853">
    <property type="entry name" value="3-KETOACYL-COA THIOLASE, PEROXISOMAL"/>
    <property type="match status" value="1"/>
</dbReference>
<evidence type="ECO:0000256" key="4">
    <source>
        <dbReference type="ARBA" id="ARBA00024073"/>
    </source>
</evidence>
<dbReference type="Proteomes" id="UP000635278">
    <property type="component" value="Unassembled WGS sequence"/>
</dbReference>
<name>A0ABX0JUY9_9PROT</name>
<dbReference type="PROSITE" id="PS00099">
    <property type="entry name" value="THIOLASE_3"/>
    <property type="match status" value="1"/>
</dbReference>
<dbReference type="PANTHER" id="PTHR43853:SF2">
    <property type="entry name" value="3-OXOADIPYL-COA_3-OXO-5,6-DEHYDROSUBERYL-COA THIOLASE"/>
    <property type="match status" value="1"/>
</dbReference>
<evidence type="ECO:0000313" key="8">
    <source>
        <dbReference type="EMBL" id="NHN86305.1"/>
    </source>
</evidence>
<comment type="similarity">
    <text evidence="1 5">Belongs to the thiolase-like superfamily. Thiolase family.</text>
</comment>
<comment type="caution">
    <text evidence="8">The sequence shown here is derived from an EMBL/GenBank/DDBJ whole genome shotgun (WGS) entry which is preliminary data.</text>
</comment>
<keyword evidence="9" id="KW-1185">Reference proteome</keyword>
<dbReference type="InterPro" id="IPR020610">
    <property type="entry name" value="Thiolase_AS"/>
</dbReference>
<evidence type="ECO:0000259" key="7">
    <source>
        <dbReference type="Pfam" id="PF02803"/>
    </source>
</evidence>